<dbReference type="AlphaFoldDB" id="A0AA41VQL6"/>
<name>A0AA41VQL6_PAPNU</name>
<dbReference type="InterPro" id="IPR006501">
    <property type="entry name" value="Pectinesterase_inhib_dom"/>
</dbReference>
<accession>A0AA41VQL6</accession>
<evidence type="ECO:0000313" key="9">
    <source>
        <dbReference type="EMBL" id="MCL7051110.1"/>
    </source>
</evidence>
<dbReference type="NCBIfam" id="TIGR01614">
    <property type="entry name" value="PME_inhib"/>
    <property type="match status" value="1"/>
</dbReference>
<dbReference type="CDD" id="cd15798">
    <property type="entry name" value="PMEI-like_3"/>
    <property type="match status" value="1"/>
</dbReference>
<evidence type="ECO:0000256" key="4">
    <source>
        <dbReference type="ARBA" id="ARBA00023157"/>
    </source>
</evidence>
<evidence type="ECO:0000256" key="5">
    <source>
        <dbReference type="ARBA" id="ARBA00038471"/>
    </source>
</evidence>
<keyword evidence="4" id="KW-1015">Disulfide bond</keyword>
<keyword evidence="10" id="KW-1185">Reference proteome</keyword>
<evidence type="ECO:0000256" key="6">
    <source>
        <dbReference type="SAM" id="SignalP"/>
    </source>
</evidence>
<comment type="similarity">
    <text evidence="5">Belongs to the PMEI family.</text>
</comment>
<dbReference type="EMBL" id="JAJJMA010271644">
    <property type="protein sequence ID" value="MCL7045603.1"/>
    <property type="molecule type" value="Genomic_DNA"/>
</dbReference>
<feature type="domain" description="Pectinesterase inhibitor" evidence="7">
    <location>
        <begin position="40"/>
        <end position="196"/>
    </location>
</feature>
<dbReference type="SMART" id="SM00856">
    <property type="entry name" value="PMEI"/>
    <property type="match status" value="1"/>
</dbReference>
<dbReference type="Proteomes" id="UP001177140">
    <property type="component" value="Unassembled WGS sequence"/>
</dbReference>
<organism evidence="8 10">
    <name type="scientific">Papaver nudicaule</name>
    <name type="common">Iceland poppy</name>
    <dbReference type="NCBI Taxonomy" id="74823"/>
    <lineage>
        <taxon>Eukaryota</taxon>
        <taxon>Viridiplantae</taxon>
        <taxon>Streptophyta</taxon>
        <taxon>Embryophyta</taxon>
        <taxon>Tracheophyta</taxon>
        <taxon>Spermatophyta</taxon>
        <taxon>Magnoliopsida</taxon>
        <taxon>Ranunculales</taxon>
        <taxon>Papaveraceae</taxon>
        <taxon>Papaveroideae</taxon>
        <taxon>Papaver</taxon>
    </lineage>
</organism>
<protein>
    <recommendedName>
        <fullName evidence="7">Pectinesterase inhibitor domain-containing protein</fullName>
    </recommendedName>
</protein>
<dbReference type="GO" id="GO:0004857">
    <property type="term" value="F:enzyme inhibitor activity"/>
    <property type="evidence" value="ECO:0007669"/>
    <property type="project" value="InterPro"/>
</dbReference>
<dbReference type="Gene3D" id="1.20.140.40">
    <property type="entry name" value="Invertase/pectin methylesterase inhibitor family protein"/>
    <property type="match status" value="1"/>
</dbReference>
<sequence length="209" mass="23154">MKGCSTVSIALPIVVSLLLFLFTNIETCSAAKKNPATITNTTKFIKASCNCTTYPKLCIKSLSIYSNKIKTNYTMLTYMALSVSLRNAEKTSKTVTKIAQRRDIKPSDAMAIKDCVENIGDSIDELRDSLDEMNNLNQTDFDFKLSNIKTWVSAALTDDDTCMEGLEDEEVKGNARIIIRKNVVKTAQLTSNALAIVNGLKYKPKISHH</sequence>
<dbReference type="PANTHER" id="PTHR31080:SF161">
    <property type="entry name" value="OS10G0508700 PROTEIN"/>
    <property type="match status" value="1"/>
</dbReference>
<comment type="caution">
    <text evidence="8">The sequence shown here is derived from an EMBL/GenBank/DDBJ whole genome shotgun (WGS) entry which is preliminary data.</text>
</comment>
<keyword evidence="3 6" id="KW-0732">Signal</keyword>
<evidence type="ECO:0000256" key="3">
    <source>
        <dbReference type="ARBA" id="ARBA00022729"/>
    </source>
</evidence>
<comment type="subcellular location">
    <subcellularLocation>
        <location evidence="1">Secreted</location>
        <location evidence="1">Extracellular space</location>
    </subcellularLocation>
</comment>
<evidence type="ECO:0000313" key="8">
    <source>
        <dbReference type="EMBL" id="MCL7045603.1"/>
    </source>
</evidence>
<feature type="chain" id="PRO_5041589232" description="Pectinesterase inhibitor domain-containing protein" evidence="6">
    <location>
        <begin position="31"/>
        <end position="209"/>
    </location>
</feature>
<dbReference type="SUPFAM" id="SSF101148">
    <property type="entry name" value="Plant invertase/pectin methylesterase inhibitor"/>
    <property type="match status" value="1"/>
</dbReference>
<dbReference type="InterPro" id="IPR035513">
    <property type="entry name" value="Invertase/methylesterase_inhib"/>
</dbReference>
<evidence type="ECO:0000256" key="1">
    <source>
        <dbReference type="ARBA" id="ARBA00004239"/>
    </source>
</evidence>
<dbReference type="PANTHER" id="PTHR31080">
    <property type="entry name" value="PECTINESTERASE INHIBITOR-LIKE"/>
    <property type="match status" value="1"/>
</dbReference>
<reference evidence="8" key="1">
    <citation type="submission" date="2022-03" db="EMBL/GenBank/DDBJ databases">
        <title>A functionally conserved STORR gene fusion in Papaver species that diverged 16.8 million years ago.</title>
        <authorList>
            <person name="Catania T."/>
        </authorList>
    </citation>
    <scope>NUCLEOTIDE SEQUENCE</scope>
    <source>
        <strain evidence="8">S-191538</strain>
    </source>
</reference>
<evidence type="ECO:0000256" key="2">
    <source>
        <dbReference type="ARBA" id="ARBA00022525"/>
    </source>
</evidence>
<proteinExistence type="inferred from homology"/>
<dbReference type="InterPro" id="IPR051955">
    <property type="entry name" value="PME_Inhibitor"/>
</dbReference>
<dbReference type="FunFam" id="1.20.140.40:FF:000006">
    <property type="entry name" value="Pectinesterase inhibitor 3"/>
    <property type="match status" value="1"/>
</dbReference>
<dbReference type="Pfam" id="PF04043">
    <property type="entry name" value="PMEI"/>
    <property type="match status" value="1"/>
</dbReference>
<dbReference type="GO" id="GO:0005576">
    <property type="term" value="C:extracellular region"/>
    <property type="evidence" value="ECO:0007669"/>
    <property type="project" value="UniProtKB-SubCell"/>
</dbReference>
<evidence type="ECO:0000259" key="7">
    <source>
        <dbReference type="SMART" id="SM00856"/>
    </source>
</evidence>
<keyword evidence="2" id="KW-0964">Secreted</keyword>
<feature type="signal peptide" evidence="6">
    <location>
        <begin position="1"/>
        <end position="30"/>
    </location>
</feature>
<dbReference type="EMBL" id="JAJJMA010335180">
    <property type="protein sequence ID" value="MCL7051110.1"/>
    <property type="molecule type" value="Genomic_DNA"/>
</dbReference>
<evidence type="ECO:0000313" key="10">
    <source>
        <dbReference type="Proteomes" id="UP001177140"/>
    </source>
</evidence>
<gene>
    <name evidence="9" type="ORF">MKW94_020481</name>
    <name evidence="8" type="ORF">MKW94_029868</name>
</gene>